<dbReference type="PANTHER" id="PTHR43101">
    <property type="entry name" value="BETA-FRUCTOSIDASE"/>
    <property type="match status" value="1"/>
</dbReference>
<dbReference type="InterPro" id="IPR023296">
    <property type="entry name" value="Glyco_hydro_beta-prop_sf"/>
</dbReference>
<evidence type="ECO:0000313" key="13">
    <source>
        <dbReference type="Proteomes" id="UP001179280"/>
    </source>
</evidence>
<dbReference type="NCBIfam" id="TIGR01322">
    <property type="entry name" value="scrB_fam"/>
    <property type="match status" value="1"/>
</dbReference>
<dbReference type="EMBL" id="JAFBCV010000007">
    <property type="protein sequence ID" value="MBM7839255.1"/>
    <property type="molecule type" value="Genomic_DNA"/>
</dbReference>
<dbReference type="Pfam" id="PF08244">
    <property type="entry name" value="Glyco_hydro_32C"/>
    <property type="match status" value="1"/>
</dbReference>
<evidence type="ECO:0000256" key="2">
    <source>
        <dbReference type="ARBA" id="ARBA00009902"/>
    </source>
</evidence>
<evidence type="ECO:0000256" key="1">
    <source>
        <dbReference type="ARBA" id="ARBA00004914"/>
    </source>
</evidence>
<comment type="catalytic activity">
    <reaction evidence="8">
        <text>Hydrolysis of terminal non-reducing beta-D-fructofuranoside residues in beta-D-fructofuranosides.</text>
        <dbReference type="EC" id="3.2.1.26"/>
    </reaction>
</comment>
<evidence type="ECO:0000256" key="9">
    <source>
        <dbReference type="RuleBase" id="RU365015"/>
    </source>
</evidence>
<dbReference type="InterPro" id="IPR001362">
    <property type="entry name" value="Glyco_hydro_32"/>
</dbReference>
<sequence>MEWTREQRYRTFDTMTTAEQNTLLSSVSTSFWRQGFHIQPPYGLLNDPNGFTWFNGRFYLFYQWFPFGPVHGLKNWYQTSSAQLTNWESDGIALKPEYDHESHGIFSGSGLVYGDKLYLFYTANHRNDEWERKSSQCVAIMETDGTITKVKKPIIAKQPPGYTEHFRDPKVWQAGNRFYMVIGAQRDDMSGCILFYDSENLFDWKLIGELQTNEDQFGFMWECPDYFELDGRGILLFSPQGLQSQGESYQNLYQAGTFVGDRLDLKSGKLTHAPFQEIDAGFDFYAPQTTAAPDGRRLLIGWMGLPEIAYPTDQEGWAHCMTIPRELFLQNGSLCQRPARELKELRGPAVTEKHQVSSTHTLLSSFSAKRYELAATITLSSAKKAGLALCVGEQEQTLLYMDRMLNRVVLDRTNSGVSFAEEYGTTRSVPYSKDHIKLQIFVDSSSIEVFVNNGEATFTARIFPQEGSTGISFFSEDGSSSIKAIQWEY</sequence>
<evidence type="ECO:0000256" key="4">
    <source>
        <dbReference type="ARBA" id="ARBA00019623"/>
    </source>
</evidence>
<dbReference type="SMART" id="SM00640">
    <property type="entry name" value="Glyco_32"/>
    <property type="match status" value="1"/>
</dbReference>
<dbReference type="InterPro" id="IPR006232">
    <property type="entry name" value="Suc6P_hydrolase"/>
</dbReference>
<dbReference type="EC" id="3.2.1.26" evidence="3 8"/>
<keyword evidence="5 8" id="KW-0378">Hydrolase</keyword>
<keyword evidence="9" id="KW-0963">Cytoplasm</keyword>
<dbReference type="Pfam" id="PF00251">
    <property type="entry name" value="Glyco_hydro_32N"/>
    <property type="match status" value="1"/>
</dbReference>
<dbReference type="SUPFAM" id="SSF75005">
    <property type="entry name" value="Arabinanase/levansucrase/invertase"/>
    <property type="match status" value="1"/>
</dbReference>
<comment type="caution">
    <text evidence="12">The sequence shown here is derived from an EMBL/GenBank/DDBJ whole genome shotgun (WGS) entry which is preliminary data.</text>
</comment>
<dbReference type="CDD" id="cd18623">
    <property type="entry name" value="GH32_ScrB-like"/>
    <property type="match status" value="1"/>
</dbReference>
<keyword evidence="9" id="KW-0119">Carbohydrate metabolism</keyword>
<dbReference type="InterPro" id="IPR018053">
    <property type="entry name" value="Glyco_hydro_32_AS"/>
</dbReference>
<comment type="similarity">
    <text evidence="2 8">Belongs to the glycosyl hydrolase 32 family.</text>
</comment>
<dbReference type="InterPro" id="IPR013189">
    <property type="entry name" value="Glyco_hydro_32_C"/>
</dbReference>
<keyword evidence="6 8" id="KW-0326">Glycosidase</keyword>
<proteinExistence type="inferred from homology"/>
<organism evidence="12 13">
    <name type="scientific">Shouchella xiaoxiensis</name>
    <dbReference type="NCBI Taxonomy" id="766895"/>
    <lineage>
        <taxon>Bacteria</taxon>
        <taxon>Bacillati</taxon>
        <taxon>Bacillota</taxon>
        <taxon>Bacilli</taxon>
        <taxon>Bacillales</taxon>
        <taxon>Bacillaceae</taxon>
        <taxon>Shouchella</taxon>
    </lineage>
</organism>
<dbReference type="Gene3D" id="2.115.10.20">
    <property type="entry name" value="Glycosyl hydrolase domain, family 43"/>
    <property type="match status" value="1"/>
</dbReference>
<comment type="pathway">
    <text evidence="1 9">Glycan biosynthesis; sucrose metabolism.</text>
</comment>
<gene>
    <name evidence="12" type="ORF">JOC54_002526</name>
</gene>
<evidence type="ECO:0000256" key="8">
    <source>
        <dbReference type="RuleBase" id="RU362110"/>
    </source>
</evidence>
<evidence type="ECO:0000259" key="10">
    <source>
        <dbReference type="Pfam" id="PF00251"/>
    </source>
</evidence>
<evidence type="ECO:0000256" key="7">
    <source>
        <dbReference type="ARBA" id="ARBA00033367"/>
    </source>
</evidence>
<dbReference type="PROSITE" id="PS00609">
    <property type="entry name" value="GLYCOSYL_HYDROL_F32"/>
    <property type="match status" value="1"/>
</dbReference>
<evidence type="ECO:0000259" key="11">
    <source>
        <dbReference type="Pfam" id="PF08244"/>
    </source>
</evidence>
<dbReference type="InterPro" id="IPR013148">
    <property type="entry name" value="Glyco_hydro_32_N"/>
</dbReference>
<dbReference type="InterPro" id="IPR051214">
    <property type="entry name" value="GH32_Enzymes"/>
</dbReference>
<dbReference type="GO" id="GO:0004564">
    <property type="term" value="F:beta-fructofuranosidase activity"/>
    <property type="evidence" value="ECO:0007669"/>
    <property type="project" value="UniProtKB-EC"/>
</dbReference>
<name>A0ABS2SVI7_9BACI</name>
<keyword evidence="13" id="KW-1185">Reference proteome</keyword>
<dbReference type="RefSeq" id="WP_204466542.1">
    <property type="nucleotide sequence ID" value="NZ_JAFBCV010000007.1"/>
</dbReference>
<dbReference type="Proteomes" id="UP001179280">
    <property type="component" value="Unassembled WGS sequence"/>
</dbReference>
<evidence type="ECO:0000313" key="12">
    <source>
        <dbReference type="EMBL" id="MBM7839255.1"/>
    </source>
</evidence>
<evidence type="ECO:0000256" key="3">
    <source>
        <dbReference type="ARBA" id="ARBA00012758"/>
    </source>
</evidence>
<feature type="domain" description="Glycosyl hydrolase family 32 N-terminal" evidence="10">
    <location>
        <begin position="37"/>
        <end position="338"/>
    </location>
</feature>
<feature type="domain" description="Glycosyl hydrolase family 32 C-terminal" evidence="11">
    <location>
        <begin position="341"/>
        <end position="485"/>
    </location>
</feature>
<protein>
    <recommendedName>
        <fullName evidence="4 8">Sucrose-6-phosphate hydrolase</fullName>
        <ecNumber evidence="3 8">3.2.1.26</ecNumber>
    </recommendedName>
    <alternativeName>
        <fullName evidence="7 9">Invertase</fullName>
    </alternativeName>
</protein>
<dbReference type="SUPFAM" id="SSF49899">
    <property type="entry name" value="Concanavalin A-like lectins/glucanases"/>
    <property type="match status" value="1"/>
</dbReference>
<evidence type="ECO:0000256" key="5">
    <source>
        <dbReference type="ARBA" id="ARBA00022801"/>
    </source>
</evidence>
<reference evidence="12" key="1">
    <citation type="submission" date="2021-01" db="EMBL/GenBank/DDBJ databases">
        <title>Genomic Encyclopedia of Type Strains, Phase IV (KMG-IV): sequencing the most valuable type-strain genomes for metagenomic binning, comparative biology and taxonomic classification.</title>
        <authorList>
            <person name="Goeker M."/>
        </authorList>
    </citation>
    <scope>NUCLEOTIDE SEQUENCE</scope>
    <source>
        <strain evidence="12">DSM 21943</strain>
    </source>
</reference>
<comment type="subcellular location">
    <subcellularLocation>
        <location evidence="9">Cytoplasm</location>
    </subcellularLocation>
</comment>
<dbReference type="InterPro" id="IPR013320">
    <property type="entry name" value="ConA-like_dom_sf"/>
</dbReference>
<dbReference type="Gene3D" id="2.60.120.560">
    <property type="entry name" value="Exo-inulinase, domain 1"/>
    <property type="match status" value="1"/>
</dbReference>
<accession>A0ABS2SVI7</accession>
<evidence type="ECO:0000256" key="6">
    <source>
        <dbReference type="ARBA" id="ARBA00023295"/>
    </source>
</evidence>
<comment type="function">
    <text evidence="9">Enables the bacterium to metabolize sucrose as a sole carbon source.</text>
</comment>
<dbReference type="PANTHER" id="PTHR43101:SF1">
    <property type="entry name" value="BETA-FRUCTOSIDASE"/>
    <property type="match status" value="1"/>
</dbReference>